<evidence type="ECO:0000256" key="1">
    <source>
        <dbReference type="ARBA" id="ARBA00022723"/>
    </source>
</evidence>
<accession>A0A8H5CH12</accession>
<dbReference type="PROSITE" id="PS50865">
    <property type="entry name" value="ZF_MYND_2"/>
    <property type="match status" value="1"/>
</dbReference>
<dbReference type="Pfam" id="PF14737">
    <property type="entry name" value="DUF4470"/>
    <property type="match status" value="1"/>
</dbReference>
<protein>
    <recommendedName>
        <fullName evidence="5">MYND-type domain-containing protein</fullName>
    </recommendedName>
</protein>
<dbReference type="AlphaFoldDB" id="A0A8H5CH12"/>
<keyword evidence="2 4" id="KW-0863">Zinc-finger</keyword>
<keyword evidence="3" id="KW-0862">Zinc</keyword>
<evidence type="ECO:0000256" key="3">
    <source>
        <dbReference type="ARBA" id="ARBA00022833"/>
    </source>
</evidence>
<sequence length="298" mass="33628">MTPSRYQLCLMIPSSKTSSPPLKTQNQEKLAAVLAAIELSDEPRLRQMTGSGSDCTSTVEEEEKRRTLTRIHELAQQHGLSLDQVFSASRHRIRIVTHLEFLECANHDVTNSQQCLKKATKTCSQCRLVIYCSEACQLQHWKRHKLDCKYRLRSKDWRPRWLEEQRSPAFIHDDQEAAQRDSGINRRLWGTMSAIDILNLEANEGLAASLSRNFALAFATSGDIRNVIRTVNVLPEGYEGTLDIVINDRDEMVQCRNLLLLMTLGMLPDVVSSDCTGSMVWAPATHLCSPYVGKSAIV</sequence>
<dbReference type="Gene3D" id="6.10.140.2220">
    <property type="match status" value="1"/>
</dbReference>
<keyword evidence="1" id="KW-0479">Metal-binding</keyword>
<dbReference type="OrthoDB" id="5282002at2759"/>
<evidence type="ECO:0000256" key="2">
    <source>
        <dbReference type="ARBA" id="ARBA00022771"/>
    </source>
</evidence>
<name>A0A8H5CH12_9AGAR</name>
<evidence type="ECO:0000313" key="6">
    <source>
        <dbReference type="EMBL" id="KAF5341328.1"/>
    </source>
</evidence>
<dbReference type="GO" id="GO:0008270">
    <property type="term" value="F:zinc ion binding"/>
    <property type="evidence" value="ECO:0007669"/>
    <property type="project" value="UniProtKB-KW"/>
</dbReference>
<dbReference type="SUPFAM" id="SSF144232">
    <property type="entry name" value="HIT/MYND zinc finger-like"/>
    <property type="match status" value="1"/>
</dbReference>
<feature type="domain" description="MYND-type" evidence="5">
    <location>
        <begin position="112"/>
        <end position="148"/>
    </location>
</feature>
<proteinExistence type="predicted"/>
<dbReference type="InterPro" id="IPR002893">
    <property type="entry name" value="Znf_MYND"/>
</dbReference>
<organism evidence="6 7">
    <name type="scientific">Tetrapyrgos nigripes</name>
    <dbReference type="NCBI Taxonomy" id="182062"/>
    <lineage>
        <taxon>Eukaryota</taxon>
        <taxon>Fungi</taxon>
        <taxon>Dikarya</taxon>
        <taxon>Basidiomycota</taxon>
        <taxon>Agaricomycotina</taxon>
        <taxon>Agaricomycetes</taxon>
        <taxon>Agaricomycetidae</taxon>
        <taxon>Agaricales</taxon>
        <taxon>Marasmiineae</taxon>
        <taxon>Marasmiaceae</taxon>
        <taxon>Tetrapyrgos</taxon>
    </lineage>
</organism>
<evidence type="ECO:0000256" key="4">
    <source>
        <dbReference type="PROSITE-ProRule" id="PRU00134"/>
    </source>
</evidence>
<reference evidence="6 7" key="1">
    <citation type="journal article" date="2020" name="ISME J.">
        <title>Uncovering the hidden diversity of litter-decomposition mechanisms in mushroom-forming fungi.</title>
        <authorList>
            <person name="Floudas D."/>
            <person name="Bentzer J."/>
            <person name="Ahren D."/>
            <person name="Johansson T."/>
            <person name="Persson P."/>
            <person name="Tunlid A."/>
        </authorList>
    </citation>
    <scope>NUCLEOTIDE SEQUENCE [LARGE SCALE GENOMIC DNA]</scope>
    <source>
        <strain evidence="6 7">CBS 291.85</strain>
    </source>
</reference>
<dbReference type="EMBL" id="JAACJM010000167">
    <property type="protein sequence ID" value="KAF5341328.1"/>
    <property type="molecule type" value="Genomic_DNA"/>
</dbReference>
<dbReference type="Pfam" id="PF01753">
    <property type="entry name" value="zf-MYND"/>
    <property type="match status" value="1"/>
</dbReference>
<evidence type="ECO:0000313" key="7">
    <source>
        <dbReference type="Proteomes" id="UP000559256"/>
    </source>
</evidence>
<evidence type="ECO:0000259" key="5">
    <source>
        <dbReference type="PROSITE" id="PS50865"/>
    </source>
</evidence>
<keyword evidence="7" id="KW-1185">Reference proteome</keyword>
<dbReference type="Proteomes" id="UP000559256">
    <property type="component" value="Unassembled WGS sequence"/>
</dbReference>
<comment type="caution">
    <text evidence="6">The sequence shown here is derived from an EMBL/GenBank/DDBJ whole genome shotgun (WGS) entry which is preliminary data.</text>
</comment>
<gene>
    <name evidence="6" type="ORF">D9758_016169</name>
</gene>
<dbReference type="InterPro" id="IPR027974">
    <property type="entry name" value="DUF4470"/>
</dbReference>